<evidence type="ECO:0000313" key="2">
    <source>
        <dbReference type="EMBL" id="RNM03031.1"/>
    </source>
</evidence>
<accession>A0A454TLP6</accession>
<name>A0A454TLP6_9RALS</name>
<proteinExistence type="predicted"/>
<feature type="signal peptide" evidence="1">
    <location>
        <begin position="1"/>
        <end position="19"/>
    </location>
</feature>
<gene>
    <name evidence="2" type="ORF">EGA29_19865</name>
</gene>
<sequence length="166" mass="18072">MKRLIALITLAAPPLCATAQTPLLDAMTARWNTFIFVSTKMPRQSLVELAREASQAQAVIVLTGFGGTEDTLVSTQTFAAEINNICCQQKPARWIVDPVLTRRYKVVSAPTFVVGHGKSDSPNEFSKVAGEFSLAQALKLIAQGSRVTAASEFAKRVYTSTYGERF</sequence>
<dbReference type="OrthoDB" id="9001019at2"/>
<dbReference type="AlphaFoldDB" id="A0A454TLP6"/>
<evidence type="ECO:0000313" key="3">
    <source>
        <dbReference type="Proteomes" id="UP000271222"/>
    </source>
</evidence>
<dbReference type="Proteomes" id="UP000271222">
    <property type="component" value="Unassembled WGS sequence"/>
</dbReference>
<keyword evidence="1" id="KW-0732">Signal</keyword>
<dbReference type="EMBL" id="RJTL01000038">
    <property type="protein sequence ID" value="RNM03031.1"/>
    <property type="molecule type" value="Genomic_DNA"/>
</dbReference>
<evidence type="ECO:0000256" key="1">
    <source>
        <dbReference type="SAM" id="SignalP"/>
    </source>
</evidence>
<comment type="caution">
    <text evidence="2">The sequence shown here is derived from an EMBL/GenBank/DDBJ whole genome shotgun (WGS) entry which is preliminary data.</text>
</comment>
<dbReference type="RefSeq" id="WP_123203748.1">
    <property type="nucleotide sequence ID" value="NZ_RJTL01000038.1"/>
</dbReference>
<dbReference type="Pfam" id="PF09673">
    <property type="entry name" value="TrbC_Ftype"/>
    <property type="match status" value="1"/>
</dbReference>
<protein>
    <submittedName>
        <fullName evidence="2">Type VI secretion protein</fullName>
    </submittedName>
</protein>
<organism evidence="2 3">
    <name type="scientific">Ralstonia pseudosolanacearum</name>
    <dbReference type="NCBI Taxonomy" id="1310165"/>
    <lineage>
        <taxon>Bacteria</taxon>
        <taxon>Pseudomonadati</taxon>
        <taxon>Pseudomonadota</taxon>
        <taxon>Betaproteobacteria</taxon>
        <taxon>Burkholderiales</taxon>
        <taxon>Burkholderiaceae</taxon>
        <taxon>Ralstonia</taxon>
        <taxon>Ralstonia solanacearum species complex</taxon>
    </lineage>
</organism>
<dbReference type="InterPro" id="IPR019106">
    <property type="entry name" value="T4SS_TrbC"/>
</dbReference>
<feature type="chain" id="PRO_5019458305" evidence="1">
    <location>
        <begin position="20"/>
        <end position="166"/>
    </location>
</feature>
<reference evidence="2 3" key="1">
    <citation type="submission" date="2018-10" db="EMBL/GenBank/DDBJ databases">
        <title>Draft Genome Sequence of Ralstonia pseudosolanacearum (R. solanacearum phylotype I) Strain Tg03 Isolated from Luffa cylindrica in China.</title>
        <authorList>
            <person name="Yuan G.-Q."/>
            <person name="Li Q.-Q."/>
            <person name="Zhang Y.-W."/>
        </authorList>
    </citation>
    <scope>NUCLEOTIDE SEQUENCE [LARGE SCALE GENOMIC DNA]</scope>
    <source>
        <strain evidence="2 3">Tg03</strain>
    </source>
</reference>